<evidence type="ECO:0000313" key="3">
    <source>
        <dbReference type="EMBL" id="GLQ09884.1"/>
    </source>
</evidence>
<dbReference type="RefSeq" id="WP_284390024.1">
    <property type="nucleotide sequence ID" value="NZ_BSNG01000001.1"/>
</dbReference>
<proteinExistence type="predicted"/>
<dbReference type="Pfam" id="PF07331">
    <property type="entry name" value="TctB"/>
    <property type="match status" value="1"/>
</dbReference>
<organism evidence="3 4">
    <name type="scientific">Devosia yakushimensis</name>
    <dbReference type="NCBI Taxonomy" id="470028"/>
    <lineage>
        <taxon>Bacteria</taxon>
        <taxon>Pseudomonadati</taxon>
        <taxon>Pseudomonadota</taxon>
        <taxon>Alphaproteobacteria</taxon>
        <taxon>Hyphomicrobiales</taxon>
        <taxon>Devosiaceae</taxon>
        <taxon>Devosia</taxon>
    </lineage>
</organism>
<protein>
    <recommendedName>
        <fullName evidence="2">DUF1468 domain-containing protein</fullName>
    </recommendedName>
</protein>
<comment type="caution">
    <text evidence="3">The sequence shown here is derived from an EMBL/GenBank/DDBJ whole genome shotgun (WGS) entry which is preliminary data.</text>
</comment>
<keyword evidence="1" id="KW-0472">Membrane</keyword>
<evidence type="ECO:0000313" key="4">
    <source>
        <dbReference type="Proteomes" id="UP001161406"/>
    </source>
</evidence>
<feature type="transmembrane region" description="Helical" evidence="1">
    <location>
        <begin position="41"/>
        <end position="63"/>
    </location>
</feature>
<keyword evidence="4" id="KW-1185">Reference proteome</keyword>
<sequence length="165" mass="17049">MKTRNYQDIALGGIFAAGGLLILSQALTIHSMPGLPVGPGLFPTLTGAAMAFFGAVLAVQGWLTAPDEDVPLLPEEGSGETAILYAPPKFFSPFVLGILGSTLASIVLMPVLGFLVTGLLFTFAVVLLSGGKLRAALIFSPIATGVIYAVFAYGFRVPLPRGLVG</sequence>
<dbReference type="EMBL" id="BSNG01000001">
    <property type="protein sequence ID" value="GLQ09884.1"/>
    <property type="molecule type" value="Genomic_DNA"/>
</dbReference>
<evidence type="ECO:0000259" key="2">
    <source>
        <dbReference type="Pfam" id="PF07331"/>
    </source>
</evidence>
<feature type="transmembrane region" description="Helical" evidence="1">
    <location>
        <begin position="95"/>
        <end position="128"/>
    </location>
</feature>
<name>A0ABQ5UDF9_9HYPH</name>
<feature type="transmembrane region" description="Helical" evidence="1">
    <location>
        <begin position="6"/>
        <end position="29"/>
    </location>
</feature>
<reference evidence="3" key="2">
    <citation type="submission" date="2023-01" db="EMBL/GenBank/DDBJ databases">
        <title>Draft genome sequence of Devosia yakushimensis strain NBRC 103855.</title>
        <authorList>
            <person name="Sun Q."/>
            <person name="Mori K."/>
        </authorList>
    </citation>
    <scope>NUCLEOTIDE SEQUENCE</scope>
    <source>
        <strain evidence="3">NBRC 103855</strain>
    </source>
</reference>
<feature type="transmembrane region" description="Helical" evidence="1">
    <location>
        <begin position="135"/>
        <end position="155"/>
    </location>
</feature>
<keyword evidence="1" id="KW-1133">Transmembrane helix</keyword>
<evidence type="ECO:0000256" key="1">
    <source>
        <dbReference type="SAM" id="Phobius"/>
    </source>
</evidence>
<feature type="domain" description="DUF1468" evidence="2">
    <location>
        <begin position="12"/>
        <end position="160"/>
    </location>
</feature>
<dbReference type="Proteomes" id="UP001161406">
    <property type="component" value="Unassembled WGS sequence"/>
</dbReference>
<accession>A0ABQ5UDF9</accession>
<dbReference type="InterPro" id="IPR009936">
    <property type="entry name" value="DUF1468"/>
</dbReference>
<reference evidence="3" key="1">
    <citation type="journal article" date="2014" name="Int. J. Syst. Evol. Microbiol.">
        <title>Complete genome of a new Firmicutes species belonging to the dominant human colonic microbiota ('Ruminococcus bicirculans') reveals two chromosomes and a selective capacity to utilize plant glucans.</title>
        <authorList>
            <consortium name="NISC Comparative Sequencing Program"/>
            <person name="Wegmann U."/>
            <person name="Louis P."/>
            <person name="Goesmann A."/>
            <person name="Henrissat B."/>
            <person name="Duncan S.H."/>
            <person name="Flint H.J."/>
        </authorList>
    </citation>
    <scope>NUCLEOTIDE SEQUENCE</scope>
    <source>
        <strain evidence="3">NBRC 103855</strain>
    </source>
</reference>
<keyword evidence="1" id="KW-0812">Transmembrane</keyword>
<gene>
    <name evidence="3" type="ORF">GCM10007913_18160</name>
</gene>